<feature type="region of interest" description="Disordered" evidence="1">
    <location>
        <begin position="519"/>
        <end position="551"/>
    </location>
</feature>
<dbReference type="AlphaFoldDB" id="A0A199UQG7"/>
<gene>
    <name evidence="2" type="ORF">ACMD2_26583</name>
</gene>
<feature type="region of interest" description="Disordered" evidence="1">
    <location>
        <begin position="1131"/>
        <end position="1152"/>
    </location>
</feature>
<feature type="compositionally biased region" description="Basic and acidic residues" evidence="1">
    <location>
        <begin position="660"/>
        <end position="672"/>
    </location>
</feature>
<feature type="compositionally biased region" description="Basic and acidic residues" evidence="1">
    <location>
        <begin position="523"/>
        <end position="532"/>
    </location>
</feature>
<sequence length="1267" mass="140642">MSVSENIEVGLQQSGEPIAGVPIKKRPVSLSQPSFLSNEAPPLPQQDCNEQLKTHFLSKSQSLVSYGSQHSAVGSNVAGESLLNQAVKVDLNKGNSNASNLKDIELRNVTPNAMGINILQDVNIADQSTLRTDSENEQPLSLQKRPESCLGEGSCGGKFASSDNSAFRRVLPMTGSQQVLSKDGTNKATFVKQENLDLCSSVLAVSGHSTLGSSDHKQQVRSNDSCMKRCNWDLNIPMDSWDTTIDALSLDNVAKSKLHYGSMQEKMVEICPQRAESTRHGEMLLKGCYNPNLSKTVMPSDHSADEVGLDLQLKLLTGPELRIKWGSIDPPDLSLSLTGEQTDSSSIAVHSKKLDLGCQKSTAEPPPANLKPPCVQHIKREPGEERFCGEASTATSCQLQEPPAGSIVKPELVEEPLQEHLKLSLGKSPRSESNFPKSPQGDGNLGKSPHVEDDHSSMLAANQSEMRSVASVSEKMDSSLEMPLNNNKLCYKSDISGDVVKTSMGREEQAVPTVSQSIIPNCDKSHKSKEVITGEVSPGASKRSSSEEKLSSSADQACELLASPLVECDGKEPVAFDGLSEGSSEMDCSNDENSNIEQMANGNCQIGKESREITNSSTQIREEQTNENQQKILRRRYGDGEYEDGEVREIGTQGLSQITKEGEKKLPHKENPHSICPVNTPTSSQVDASSKSRETSEQNETKSGHNAENREGDVCDGKKDTGPDSTKTKLIRTSHKRTIDQVANDNGAEMNTKSRDRTEIDAKRVVGRIENDSNIRLDNASEPSLPMKQSVSSPKDLSVDGVGNKCTDGSSLHIQTDKLNSNSKRLPVEKTNPSFTTTFQGRRARFADKFNRRGAHGNRNERWDGRFLKTESAKNEYQPTSRHGSNVNPKSLENRLGFPYGGRNPDSRFSSDRRNQKGARFPRPNDGTGDVPVNNNAAGHCGRRSAEDEPRNLSRFDPRRRSPLNPNNRFVAGETSDAFMISHEENIMRSLPQDMMEQALPFSHSRLQYEQVEHDVIRRERSYSPGACTRVPPVHIARAHSPHAFNGHPDMMRCRSPPLVTHQLRSPHQRLRLPHKDLMARRQRSPPYSQFHSRDPRDRLHVMNYNNDDMPRPSRGFQRNLRRFDMVGSQESADEDNFGPNNFGPSHSPELPEISREDEYIDRRNIDRRHTFSYRRLHVVGQEGEEMIPSGEDGPTRNVRFRPEDDVSPDGGVGLQDLNGRLRNRVAAGGAFSRLREVGEQDGYNYQGPQRWRHGDFNGRRLKKRRY</sequence>
<organism evidence="2 3">
    <name type="scientific">Ananas comosus</name>
    <name type="common">Pineapple</name>
    <name type="synonym">Ananas ananas</name>
    <dbReference type="NCBI Taxonomy" id="4615"/>
    <lineage>
        <taxon>Eukaryota</taxon>
        <taxon>Viridiplantae</taxon>
        <taxon>Streptophyta</taxon>
        <taxon>Embryophyta</taxon>
        <taxon>Tracheophyta</taxon>
        <taxon>Spermatophyta</taxon>
        <taxon>Magnoliopsida</taxon>
        <taxon>Liliopsida</taxon>
        <taxon>Poales</taxon>
        <taxon>Bromeliaceae</taxon>
        <taxon>Bromelioideae</taxon>
        <taxon>Ananas</taxon>
    </lineage>
</organism>
<evidence type="ECO:0000256" key="1">
    <source>
        <dbReference type="SAM" id="MobiDB-lite"/>
    </source>
</evidence>
<feature type="region of interest" description="Disordered" evidence="1">
    <location>
        <begin position="607"/>
        <end position="732"/>
    </location>
</feature>
<feature type="compositionally biased region" description="Polar residues" evidence="1">
    <location>
        <begin position="875"/>
        <end position="891"/>
    </location>
</feature>
<feature type="region of interest" description="Disordered" evidence="1">
    <location>
        <begin position="872"/>
        <end position="971"/>
    </location>
</feature>
<feature type="compositionally biased region" description="Basic and acidic residues" evidence="1">
    <location>
        <begin position="944"/>
        <end position="960"/>
    </location>
</feature>
<dbReference type="EMBL" id="LSRQ01005774">
    <property type="protein sequence ID" value="OAY67038.1"/>
    <property type="molecule type" value="Genomic_DNA"/>
</dbReference>
<reference evidence="2 3" key="1">
    <citation type="journal article" date="2016" name="DNA Res.">
        <title>The draft genome of MD-2 pineapple using hybrid error correction of long reads.</title>
        <authorList>
            <person name="Redwan R.M."/>
            <person name="Saidin A."/>
            <person name="Kumar S.V."/>
        </authorList>
    </citation>
    <scope>NUCLEOTIDE SEQUENCE [LARGE SCALE GENOMIC DNA]</scope>
    <source>
        <strain evidence="3">cv. MD2</strain>
        <tissue evidence="2">Leaf</tissue>
    </source>
</reference>
<feature type="region of interest" description="Disordered" evidence="1">
    <location>
        <begin position="776"/>
        <end position="799"/>
    </location>
</feature>
<dbReference type="Proteomes" id="UP000092600">
    <property type="component" value="Unassembled WGS sequence"/>
</dbReference>
<comment type="caution">
    <text evidence="2">The sequence shown here is derived from an EMBL/GenBank/DDBJ whole genome shotgun (WGS) entry which is preliminary data.</text>
</comment>
<protein>
    <submittedName>
        <fullName evidence="2">Uncharacterized protein</fullName>
    </submittedName>
</protein>
<proteinExistence type="predicted"/>
<evidence type="ECO:0000313" key="2">
    <source>
        <dbReference type="EMBL" id="OAY67038.1"/>
    </source>
</evidence>
<dbReference type="PANTHER" id="PTHR34536:SF4">
    <property type="entry name" value="BTZ DOMAIN-CONTAINING PROTEIN"/>
    <property type="match status" value="1"/>
</dbReference>
<feature type="compositionally biased region" description="Basic and acidic residues" evidence="1">
    <location>
        <begin position="690"/>
        <end position="722"/>
    </location>
</feature>
<feature type="compositionally biased region" description="Basic and acidic residues" evidence="1">
    <location>
        <begin position="905"/>
        <end position="915"/>
    </location>
</feature>
<accession>A0A199UQG7</accession>
<name>A0A199UQG7_ANACO</name>
<feature type="compositionally biased region" description="Polar residues" evidence="1">
    <location>
        <begin position="677"/>
        <end position="689"/>
    </location>
</feature>
<evidence type="ECO:0000313" key="3">
    <source>
        <dbReference type="Proteomes" id="UP000092600"/>
    </source>
</evidence>
<dbReference type="PANTHER" id="PTHR34536">
    <property type="entry name" value="DENTIN SIALOPHOSPHOPROTEIN-LIKE PROTEIN"/>
    <property type="match status" value="1"/>
</dbReference>
<feature type="region of interest" description="Disordered" evidence="1">
    <location>
        <begin position="418"/>
        <end position="454"/>
    </location>
</feature>